<keyword evidence="1" id="KW-0472">Membrane</keyword>
<dbReference type="Proteomes" id="UP000008792">
    <property type="component" value="Unassembled WGS sequence"/>
</dbReference>
<name>A0A0Q9WI85_DROVI</name>
<proteinExistence type="predicted"/>
<keyword evidence="3" id="KW-1185">Reference proteome</keyword>
<feature type="transmembrane region" description="Helical" evidence="1">
    <location>
        <begin position="82"/>
        <end position="105"/>
    </location>
</feature>
<evidence type="ECO:0000256" key="1">
    <source>
        <dbReference type="SAM" id="Phobius"/>
    </source>
</evidence>
<keyword evidence="1" id="KW-0812">Transmembrane</keyword>
<keyword evidence="1" id="KW-1133">Transmembrane helix</keyword>
<evidence type="ECO:0000313" key="3">
    <source>
        <dbReference type="Proteomes" id="UP000008792"/>
    </source>
</evidence>
<sequence>MQPYCKYNDKSKRCVTWFNQVCADCRSQFPKSGVNQRFKDGGQKSKAGLISAEECYRSIKRSTELLATDGYDKDEVWWKVPLILLVLGCILVLSIVTCLICQKVVNTVQERMSQHVDFNVCESKKKPNVCRRRKRPPPPQRTSSCDERKFSSKCSCAPKSIISQPASRCN</sequence>
<dbReference type="InParanoid" id="A0A0Q9WI85"/>
<accession>A0A0Q9WI85</accession>
<evidence type="ECO:0000313" key="2">
    <source>
        <dbReference type="EMBL" id="KRF81023.1"/>
    </source>
</evidence>
<protein>
    <submittedName>
        <fullName evidence="2">Uncharacterized protein</fullName>
    </submittedName>
</protein>
<gene>
    <name evidence="2" type="primary">Dvir\GJ25792</name>
    <name evidence="2" type="ORF">Dvir_GJ25792</name>
</gene>
<reference evidence="2 3" key="1">
    <citation type="journal article" date="2007" name="Nature">
        <title>Evolution of genes and genomes on the Drosophila phylogeny.</title>
        <authorList>
            <consortium name="Drosophila 12 Genomes Consortium"/>
            <person name="Clark A.G."/>
            <person name="Eisen M.B."/>
            <person name="Smith D.R."/>
            <person name="Bergman C.M."/>
            <person name="Oliver B."/>
            <person name="Markow T.A."/>
            <person name="Kaufman T.C."/>
            <person name="Kellis M."/>
            <person name="Gelbart W."/>
            <person name="Iyer V.N."/>
            <person name="Pollard D.A."/>
            <person name="Sackton T.B."/>
            <person name="Larracuente A.M."/>
            <person name="Singh N.D."/>
            <person name="Abad J.P."/>
            <person name="Abt D.N."/>
            <person name="Adryan B."/>
            <person name="Aguade M."/>
            <person name="Akashi H."/>
            <person name="Anderson W.W."/>
            <person name="Aquadro C.F."/>
            <person name="Ardell D.H."/>
            <person name="Arguello R."/>
            <person name="Artieri C.G."/>
            <person name="Barbash D.A."/>
            <person name="Barker D."/>
            <person name="Barsanti P."/>
            <person name="Batterham P."/>
            <person name="Batzoglou S."/>
            <person name="Begun D."/>
            <person name="Bhutkar A."/>
            <person name="Blanco E."/>
            <person name="Bosak S.A."/>
            <person name="Bradley R.K."/>
            <person name="Brand A.D."/>
            <person name="Brent M.R."/>
            <person name="Brooks A.N."/>
            <person name="Brown R.H."/>
            <person name="Butlin R.K."/>
            <person name="Caggese C."/>
            <person name="Calvi B.R."/>
            <person name="Bernardo de Carvalho A."/>
            <person name="Caspi A."/>
            <person name="Castrezana S."/>
            <person name="Celniker S.E."/>
            <person name="Chang J.L."/>
            <person name="Chapple C."/>
            <person name="Chatterji S."/>
            <person name="Chinwalla A."/>
            <person name="Civetta A."/>
            <person name="Clifton S.W."/>
            <person name="Comeron J.M."/>
            <person name="Costello J.C."/>
            <person name="Coyne J.A."/>
            <person name="Daub J."/>
            <person name="David R.G."/>
            <person name="Delcher A.L."/>
            <person name="Delehaunty K."/>
            <person name="Do C.B."/>
            <person name="Ebling H."/>
            <person name="Edwards K."/>
            <person name="Eickbush T."/>
            <person name="Evans J.D."/>
            <person name="Filipski A."/>
            <person name="Findeiss S."/>
            <person name="Freyhult E."/>
            <person name="Fulton L."/>
            <person name="Fulton R."/>
            <person name="Garcia A.C."/>
            <person name="Gardiner A."/>
            <person name="Garfield D.A."/>
            <person name="Garvin B.E."/>
            <person name="Gibson G."/>
            <person name="Gilbert D."/>
            <person name="Gnerre S."/>
            <person name="Godfrey J."/>
            <person name="Good R."/>
            <person name="Gotea V."/>
            <person name="Gravely B."/>
            <person name="Greenberg A.J."/>
            <person name="Griffiths-Jones S."/>
            <person name="Gross S."/>
            <person name="Guigo R."/>
            <person name="Gustafson E.A."/>
            <person name="Haerty W."/>
            <person name="Hahn M.W."/>
            <person name="Halligan D.L."/>
            <person name="Halpern A.L."/>
            <person name="Halter G.M."/>
            <person name="Han M.V."/>
            <person name="Heger A."/>
            <person name="Hillier L."/>
            <person name="Hinrichs A.S."/>
            <person name="Holmes I."/>
            <person name="Hoskins R.A."/>
            <person name="Hubisz M.J."/>
            <person name="Hultmark D."/>
            <person name="Huntley M.A."/>
            <person name="Jaffe D.B."/>
            <person name="Jagadeeshan S."/>
            <person name="Jeck W.R."/>
            <person name="Johnson J."/>
            <person name="Jones C.D."/>
            <person name="Jordan W.C."/>
            <person name="Karpen G.H."/>
            <person name="Kataoka E."/>
            <person name="Keightley P.D."/>
            <person name="Kheradpour P."/>
            <person name="Kirkness E.F."/>
            <person name="Koerich L.B."/>
            <person name="Kristiansen K."/>
            <person name="Kudrna D."/>
            <person name="Kulathinal R.J."/>
            <person name="Kumar S."/>
            <person name="Kwok R."/>
            <person name="Lander E."/>
            <person name="Langley C.H."/>
            <person name="Lapoint R."/>
            <person name="Lazzaro B.P."/>
            <person name="Lee S.J."/>
            <person name="Levesque L."/>
            <person name="Li R."/>
            <person name="Lin C.F."/>
            <person name="Lin M.F."/>
            <person name="Lindblad-Toh K."/>
            <person name="Llopart A."/>
            <person name="Long M."/>
            <person name="Low L."/>
            <person name="Lozovsky E."/>
            <person name="Lu J."/>
            <person name="Luo M."/>
            <person name="Machado C.A."/>
            <person name="Makalowski W."/>
            <person name="Marzo M."/>
            <person name="Matsuda M."/>
            <person name="Matzkin L."/>
            <person name="McAllister B."/>
            <person name="McBride C.S."/>
            <person name="McKernan B."/>
            <person name="McKernan K."/>
            <person name="Mendez-Lago M."/>
            <person name="Minx P."/>
            <person name="Mollenhauer M.U."/>
            <person name="Montooth K."/>
            <person name="Mount S.M."/>
            <person name="Mu X."/>
            <person name="Myers E."/>
            <person name="Negre B."/>
            <person name="Newfeld S."/>
            <person name="Nielsen R."/>
            <person name="Noor M.A."/>
            <person name="O'Grady P."/>
            <person name="Pachter L."/>
            <person name="Papaceit M."/>
            <person name="Parisi M.J."/>
            <person name="Parisi M."/>
            <person name="Parts L."/>
            <person name="Pedersen J.S."/>
            <person name="Pesole G."/>
            <person name="Phillippy A.M."/>
            <person name="Ponting C.P."/>
            <person name="Pop M."/>
            <person name="Porcelli D."/>
            <person name="Powell J.R."/>
            <person name="Prohaska S."/>
            <person name="Pruitt K."/>
            <person name="Puig M."/>
            <person name="Quesneville H."/>
            <person name="Ram K.R."/>
            <person name="Rand D."/>
            <person name="Rasmussen M.D."/>
            <person name="Reed L.K."/>
            <person name="Reenan R."/>
            <person name="Reily A."/>
            <person name="Remington K.A."/>
            <person name="Rieger T.T."/>
            <person name="Ritchie M.G."/>
            <person name="Robin C."/>
            <person name="Rogers Y.H."/>
            <person name="Rohde C."/>
            <person name="Rozas J."/>
            <person name="Rubenfield M.J."/>
            <person name="Ruiz A."/>
            <person name="Russo S."/>
            <person name="Salzberg S.L."/>
            <person name="Sanchez-Gracia A."/>
            <person name="Saranga D.J."/>
            <person name="Sato H."/>
            <person name="Schaeffer S.W."/>
            <person name="Schatz M.C."/>
            <person name="Schlenke T."/>
            <person name="Schwartz R."/>
            <person name="Segarra C."/>
            <person name="Singh R.S."/>
            <person name="Sirot L."/>
            <person name="Sirota M."/>
            <person name="Sisneros N.B."/>
            <person name="Smith C.D."/>
            <person name="Smith T.F."/>
            <person name="Spieth J."/>
            <person name="Stage D.E."/>
            <person name="Stark A."/>
            <person name="Stephan W."/>
            <person name="Strausberg R.L."/>
            <person name="Strempel S."/>
            <person name="Sturgill D."/>
            <person name="Sutton G."/>
            <person name="Sutton G.G."/>
            <person name="Tao W."/>
            <person name="Teichmann S."/>
            <person name="Tobari Y.N."/>
            <person name="Tomimura Y."/>
            <person name="Tsolas J.M."/>
            <person name="Valente V.L."/>
            <person name="Venter E."/>
            <person name="Venter J.C."/>
            <person name="Vicario S."/>
            <person name="Vieira F.G."/>
            <person name="Vilella A.J."/>
            <person name="Villasante A."/>
            <person name="Walenz B."/>
            <person name="Wang J."/>
            <person name="Wasserman M."/>
            <person name="Watts T."/>
            <person name="Wilson D."/>
            <person name="Wilson R.K."/>
            <person name="Wing R.A."/>
            <person name="Wolfner M.F."/>
            <person name="Wong A."/>
            <person name="Wong G.K."/>
            <person name="Wu C.I."/>
            <person name="Wu G."/>
            <person name="Yamamoto D."/>
            <person name="Yang H.P."/>
            <person name="Yang S.P."/>
            <person name="Yorke J.A."/>
            <person name="Yoshida K."/>
            <person name="Zdobnov E."/>
            <person name="Zhang P."/>
            <person name="Zhang Y."/>
            <person name="Zimin A.V."/>
            <person name="Baldwin J."/>
            <person name="Abdouelleil A."/>
            <person name="Abdulkadir J."/>
            <person name="Abebe A."/>
            <person name="Abera B."/>
            <person name="Abreu J."/>
            <person name="Acer S.C."/>
            <person name="Aftuck L."/>
            <person name="Alexander A."/>
            <person name="An P."/>
            <person name="Anderson E."/>
            <person name="Anderson S."/>
            <person name="Arachi H."/>
            <person name="Azer M."/>
            <person name="Bachantsang P."/>
            <person name="Barry A."/>
            <person name="Bayul T."/>
            <person name="Berlin A."/>
            <person name="Bessette D."/>
            <person name="Bloom T."/>
            <person name="Blye J."/>
            <person name="Boguslavskiy L."/>
            <person name="Bonnet C."/>
            <person name="Boukhgalter B."/>
            <person name="Bourzgui I."/>
            <person name="Brown A."/>
            <person name="Cahill P."/>
            <person name="Channer S."/>
            <person name="Cheshatsang Y."/>
            <person name="Chuda L."/>
            <person name="Citroen M."/>
            <person name="Collymore A."/>
            <person name="Cooke P."/>
            <person name="Costello M."/>
            <person name="D'Aco K."/>
            <person name="Daza R."/>
            <person name="De Haan G."/>
            <person name="DeGray S."/>
            <person name="DeMaso C."/>
            <person name="Dhargay N."/>
            <person name="Dooley K."/>
            <person name="Dooley E."/>
            <person name="Doricent M."/>
            <person name="Dorje P."/>
            <person name="Dorjee K."/>
            <person name="Dupes A."/>
            <person name="Elong R."/>
            <person name="Falk J."/>
            <person name="Farina A."/>
            <person name="Faro S."/>
            <person name="Ferguson D."/>
            <person name="Fisher S."/>
            <person name="Foley C.D."/>
            <person name="Franke A."/>
            <person name="Friedrich D."/>
            <person name="Gadbois L."/>
            <person name="Gearin G."/>
            <person name="Gearin C.R."/>
            <person name="Giannoukos G."/>
            <person name="Goode T."/>
            <person name="Graham J."/>
            <person name="Grandbois E."/>
            <person name="Grewal S."/>
            <person name="Gyaltsen K."/>
            <person name="Hafez N."/>
            <person name="Hagos B."/>
            <person name="Hall J."/>
            <person name="Henson C."/>
            <person name="Hollinger A."/>
            <person name="Honan T."/>
            <person name="Huard M.D."/>
            <person name="Hughes L."/>
            <person name="Hurhula B."/>
            <person name="Husby M.E."/>
            <person name="Kamat A."/>
            <person name="Kanga B."/>
            <person name="Kashin S."/>
            <person name="Khazanovich D."/>
            <person name="Kisner P."/>
            <person name="Lance K."/>
            <person name="Lara M."/>
            <person name="Lee W."/>
            <person name="Lennon N."/>
            <person name="Letendre F."/>
            <person name="LeVine R."/>
            <person name="Lipovsky A."/>
            <person name="Liu X."/>
            <person name="Liu J."/>
            <person name="Liu S."/>
            <person name="Lokyitsang T."/>
            <person name="Lokyitsang Y."/>
            <person name="Lubonja R."/>
            <person name="Lui A."/>
            <person name="MacDonald P."/>
            <person name="Magnisalis V."/>
            <person name="Maru K."/>
            <person name="Matthews C."/>
            <person name="McCusker W."/>
            <person name="McDonough S."/>
            <person name="Mehta T."/>
            <person name="Meldrim J."/>
            <person name="Meneus L."/>
            <person name="Mihai O."/>
            <person name="Mihalev A."/>
            <person name="Mihova T."/>
            <person name="Mittelman R."/>
            <person name="Mlenga V."/>
            <person name="Montmayeur A."/>
            <person name="Mulrain L."/>
            <person name="Navidi A."/>
            <person name="Naylor J."/>
            <person name="Negash T."/>
            <person name="Nguyen T."/>
            <person name="Nguyen N."/>
            <person name="Nicol R."/>
            <person name="Norbu C."/>
            <person name="Norbu N."/>
            <person name="Novod N."/>
            <person name="O'Neill B."/>
            <person name="Osman S."/>
            <person name="Markiewicz E."/>
            <person name="Oyono O.L."/>
            <person name="Patti C."/>
            <person name="Phunkhang P."/>
            <person name="Pierre F."/>
            <person name="Priest M."/>
            <person name="Raghuraman S."/>
            <person name="Rege F."/>
            <person name="Reyes R."/>
            <person name="Rise C."/>
            <person name="Rogov P."/>
            <person name="Ross K."/>
            <person name="Ryan E."/>
            <person name="Settipalli S."/>
            <person name="Shea T."/>
            <person name="Sherpa N."/>
            <person name="Shi L."/>
            <person name="Shih D."/>
            <person name="Sparrow T."/>
            <person name="Spaulding J."/>
            <person name="Stalker J."/>
            <person name="Stange-Thomann N."/>
            <person name="Stavropoulos S."/>
            <person name="Stone C."/>
            <person name="Strader C."/>
            <person name="Tesfaye S."/>
            <person name="Thomson T."/>
            <person name="Thoulutsang Y."/>
            <person name="Thoulutsang D."/>
            <person name="Topham K."/>
            <person name="Topping I."/>
            <person name="Tsamla T."/>
            <person name="Vassiliev H."/>
            <person name="Vo A."/>
            <person name="Wangchuk T."/>
            <person name="Wangdi T."/>
            <person name="Weiand M."/>
            <person name="Wilkinson J."/>
            <person name="Wilson A."/>
            <person name="Yadav S."/>
            <person name="Young G."/>
            <person name="Yu Q."/>
            <person name="Zembek L."/>
            <person name="Zhong D."/>
            <person name="Zimmer A."/>
            <person name="Zwirko Z."/>
            <person name="Jaffe D.B."/>
            <person name="Alvarez P."/>
            <person name="Brockman W."/>
            <person name="Butler J."/>
            <person name="Chin C."/>
            <person name="Gnerre S."/>
            <person name="Grabherr M."/>
            <person name="Kleber M."/>
            <person name="Mauceli E."/>
            <person name="MacCallum I."/>
        </authorList>
    </citation>
    <scope>NUCLEOTIDE SEQUENCE [LARGE SCALE GENOMIC DNA]</scope>
    <source>
        <strain evidence="3">Tucson 15010-1051.87</strain>
    </source>
</reference>
<dbReference type="KEGG" id="dvi:26530562"/>
<dbReference type="OrthoDB" id="7851253at2759"/>
<dbReference type="AlphaFoldDB" id="A0A0Q9WI85"/>
<dbReference type="EMBL" id="CH940649">
    <property type="protein sequence ID" value="KRF81023.1"/>
    <property type="molecule type" value="Genomic_DNA"/>
</dbReference>
<organism evidence="2 3">
    <name type="scientific">Drosophila virilis</name>
    <name type="common">Fruit fly</name>
    <dbReference type="NCBI Taxonomy" id="7244"/>
    <lineage>
        <taxon>Eukaryota</taxon>
        <taxon>Metazoa</taxon>
        <taxon>Ecdysozoa</taxon>
        <taxon>Arthropoda</taxon>
        <taxon>Hexapoda</taxon>
        <taxon>Insecta</taxon>
        <taxon>Pterygota</taxon>
        <taxon>Neoptera</taxon>
        <taxon>Endopterygota</taxon>
        <taxon>Diptera</taxon>
        <taxon>Brachycera</taxon>
        <taxon>Muscomorpha</taxon>
        <taxon>Ephydroidea</taxon>
        <taxon>Drosophilidae</taxon>
        <taxon>Drosophila</taxon>
    </lineage>
</organism>